<proteinExistence type="predicted"/>
<protein>
    <submittedName>
        <fullName evidence="1">Uncharacterized protein</fullName>
    </submittedName>
</protein>
<name>A0ACD3Z9A2_FUSSC</name>
<evidence type="ECO:0000313" key="1">
    <source>
        <dbReference type="EMBL" id="UPK97787.1"/>
    </source>
</evidence>
<dbReference type="Proteomes" id="UP000830768">
    <property type="component" value="Chromosome 8"/>
</dbReference>
<accession>A0ACD3Z9A2</accession>
<reference evidence="1" key="1">
    <citation type="submission" date="2021-11" db="EMBL/GenBank/DDBJ databases">
        <title>Fusarium solani-melongenae Genome sequencing and assembly.</title>
        <authorList>
            <person name="Xie S."/>
            <person name="Huang L."/>
            <person name="Zhang X."/>
        </authorList>
    </citation>
    <scope>NUCLEOTIDE SEQUENCE</scope>
    <source>
        <strain evidence="1">CRI 24-3</strain>
    </source>
</reference>
<dbReference type="EMBL" id="CP090036">
    <property type="protein sequence ID" value="UPK97787.1"/>
    <property type="molecule type" value="Genomic_DNA"/>
</dbReference>
<organism evidence="1 2">
    <name type="scientific">Fusarium solani subsp. cucurbitae</name>
    <name type="common">Neocosmosporum cucurbitae</name>
    <dbReference type="NCBI Taxonomy" id="2747967"/>
    <lineage>
        <taxon>Eukaryota</taxon>
        <taxon>Fungi</taxon>
        <taxon>Dikarya</taxon>
        <taxon>Ascomycota</taxon>
        <taxon>Pezizomycotina</taxon>
        <taxon>Sordariomycetes</taxon>
        <taxon>Hypocreomycetidae</taxon>
        <taxon>Hypocreales</taxon>
        <taxon>Nectriaceae</taxon>
        <taxon>Fusarium</taxon>
        <taxon>Fusarium solani species complex</taxon>
    </lineage>
</organism>
<keyword evidence="2" id="KW-1185">Reference proteome</keyword>
<gene>
    <name evidence="1" type="ORF">LCI18_008722</name>
</gene>
<sequence length="135" mass="14958">MMLLLRGIKPVTPPSPLLVRHDTHQTLARATALSEWSLLDVPNPRAARYQMAPFSCKKKQATENIAATISVWNALCLNRSNSRGQTHCVHGKFQVGPPTSIPSRPWPCTLSSLFPMDGDDNVNQLCKGRQAVGWR</sequence>
<evidence type="ECO:0000313" key="2">
    <source>
        <dbReference type="Proteomes" id="UP000830768"/>
    </source>
</evidence>